<name>A0A645H1J2_9ZZZZ</name>
<feature type="compositionally biased region" description="Polar residues" evidence="1">
    <location>
        <begin position="67"/>
        <end position="77"/>
    </location>
</feature>
<protein>
    <submittedName>
        <fullName evidence="2">Uncharacterized protein</fullName>
    </submittedName>
</protein>
<feature type="region of interest" description="Disordered" evidence="1">
    <location>
        <begin position="67"/>
        <end position="88"/>
    </location>
</feature>
<accession>A0A645H1J2</accession>
<evidence type="ECO:0000256" key="1">
    <source>
        <dbReference type="SAM" id="MobiDB-lite"/>
    </source>
</evidence>
<comment type="caution">
    <text evidence="2">The sequence shown here is derived from an EMBL/GenBank/DDBJ whole genome shotgun (WGS) entry which is preliminary data.</text>
</comment>
<proteinExistence type="predicted"/>
<organism evidence="2">
    <name type="scientific">bioreactor metagenome</name>
    <dbReference type="NCBI Taxonomy" id="1076179"/>
    <lineage>
        <taxon>unclassified sequences</taxon>
        <taxon>metagenomes</taxon>
        <taxon>ecological metagenomes</taxon>
    </lineage>
</organism>
<evidence type="ECO:0000313" key="2">
    <source>
        <dbReference type="EMBL" id="MPN30204.1"/>
    </source>
</evidence>
<reference evidence="2" key="1">
    <citation type="submission" date="2019-08" db="EMBL/GenBank/DDBJ databases">
        <authorList>
            <person name="Kucharzyk K."/>
            <person name="Murdoch R.W."/>
            <person name="Higgins S."/>
            <person name="Loffler F."/>
        </authorList>
    </citation>
    <scope>NUCLEOTIDE SEQUENCE</scope>
</reference>
<dbReference type="AlphaFoldDB" id="A0A645H1J2"/>
<sequence length="88" mass="10076">MHVFIERMHLVDNHHFAGQSRQPDEKVLDIQHPFERLIYRPDPEWFQQCPLGWCKPLASGSKFLSAGSLQPGRSMNQPGVAPRHGNFA</sequence>
<dbReference type="EMBL" id="VSSQ01081244">
    <property type="protein sequence ID" value="MPN30204.1"/>
    <property type="molecule type" value="Genomic_DNA"/>
</dbReference>
<gene>
    <name evidence="2" type="ORF">SDC9_177667</name>
</gene>